<name>A0A2S6CF30_9PEZI</name>
<dbReference type="Proteomes" id="UP000237631">
    <property type="component" value="Unassembled WGS sequence"/>
</dbReference>
<accession>A0A2S6CF30</accession>
<feature type="region of interest" description="Disordered" evidence="1">
    <location>
        <begin position="51"/>
        <end position="72"/>
    </location>
</feature>
<reference evidence="4" key="1">
    <citation type="journal article" date="2017" name="bioRxiv">
        <title>Conservation of a gene cluster reveals novel cercosporin biosynthetic mechanisms and extends production to the genus Colletotrichum.</title>
        <authorList>
            <person name="de Jonge R."/>
            <person name="Ebert M.K."/>
            <person name="Huitt-Roehl C.R."/>
            <person name="Pal P."/>
            <person name="Suttle J.C."/>
            <person name="Spanner R.E."/>
            <person name="Neubauer J.D."/>
            <person name="Jurick W.M.II."/>
            <person name="Stott K.A."/>
            <person name="Secor G.A."/>
            <person name="Thomma B.P.H.J."/>
            <person name="Van de Peer Y."/>
            <person name="Townsend C.A."/>
            <person name="Bolton M.D."/>
        </authorList>
    </citation>
    <scope>NUCLEOTIDE SEQUENCE [LARGE SCALE GENOMIC DNA]</scope>
    <source>
        <strain evidence="4">CBS538.71</strain>
    </source>
</reference>
<evidence type="ECO:0000256" key="2">
    <source>
        <dbReference type="SAM" id="SignalP"/>
    </source>
</evidence>
<protein>
    <submittedName>
        <fullName evidence="3">Uncharacterized protein</fullName>
    </submittedName>
</protein>
<organism evidence="3 4">
    <name type="scientific">Cercospora berteroae</name>
    <dbReference type="NCBI Taxonomy" id="357750"/>
    <lineage>
        <taxon>Eukaryota</taxon>
        <taxon>Fungi</taxon>
        <taxon>Dikarya</taxon>
        <taxon>Ascomycota</taxon>
        <taxon>Pezizomycotina</taxon>
        <taxon>Dothideomycetes</taxon>
        <taxon>Dothideomycetidae</taxon>
        <taxon>Mycosphaerellales</taxon>
        <taxon>Mycosphaerellaceae</taxon>
        <taxon>Cercospora</taxon>
    </lineage>
</organism>
<dbReference type="AlphaFoldDB" id="A0A2S6CF30"/>
<evidence type="ECO:0000256" key="1">
    <source>
        <dbReference type="SAM" id="MobiDB-lite"/>
    </source>
</evidence>
<evidence type="ECO:0000313" key="3">
    <source>
        <dbReference type="EMBL" id="PPJ58352.1"/>
    </source>
</evidence>
<sequence>MPVPVVLSFTLFLAASAEDCGDDWKLEFCWEGFSSDWALFDMIFANRTMDRDAPQKKPNKTKNGSPRGRTAFRLNDNTSAVFLAAITLSTSTPRTWVSNGTHQAELIPDQVAGSDMWTVLLNFRAAVTQEEAESGGAALEAAEGLAPELREPVEMKVTLVEQNGSETWTEIVVPGEQYAGSKSVLRMKRSQTLGVESPVLRAHLNCTKESYN</sequence>
<keyword evidence="2" id="KW-0732">Signal</keyword>
<feature type="chain" id="PRO_5015590808" evidence="2">
    <location>
        <begin position="18"/>
        <end position="212"/>
    </location>
</feature>
<evidence type="ECO:0000313" key="4">
    <source>
        <dbReference type="Proteomes" id="UP000237631"/>
    </source>
</evidence>
<proteinExistence type="predicted"/>
<feature type="signal peptide" evidence="2">
    <location>
        <begin position="1"/>
        <end position="17"/>
    </location>
</feature>
<keyword evidence="4" id="KW-1185">Reference proteome</keyword>
<gene>
    <name evidence="3" type="ORF">CBER1_04494</name>
</gene>
<dbReference type="EMBL" id="PNEN01000465">
    <property type="protein sequence ID" value="PPJ58352.1"/>
    <property type="molecule type" value="Genomic_DNA"/>
</dbReference>
<comment type="caution">
    <text evidence="3">The sequence shown here is derived from an EMBL/GenBank/DDBJ whole genome shotgun (WGS) entry which is preliminary data.</text>
</comment>